<sequence>MAIGMIAGAIAGAGTEALASREESKRRQAARPKNRRLNKVMGTLQQGMNNRQRALMAVAQAHANYASMV</sequence>
<protein>
    <submittedName>
        <fullName evidence="2">Uncharacterized protein</fullName>
    </submittedName>
</protein>
<gene>
    <name evidence="2" type="ORF">LCGC14_0329790</name>
</gene>
<organism evidence="2">
    <name type="scientific">marine sediment metagenome</name>
    <dbReference type="NCBI Taxonomy" id="412755"/>
    <lineage>
        <taxon>unclassified sequences</taxon>
        <taxon>metagenomes</taxon>
        <taxon>ecological metagenomes</taxon>
    </lineage>
</organism>
<dbReference type="AlphaFoldDB" id="A0A0F9W407"/>
<proteinExistence type="predicted"/>
<feature type="region of interest" description="Disordered" evidence="1">
    <location>
        <begin position="16"/>
        <end position="35"/>
    </location>
</feature>
<reference evidence="2" key="1">
    <citation type="journal article" date="2015" name="Nature">
        <title>Complex archaea that bridge the gap between prokaryotes and eukaryotes.</title>
        <authorList>
            <person name="Spang A."/>
            <person name="Saw J.H."/>
            <person name="Jorgensen S.L."/>
            <person name="Zaremba-Niedzwiedzka K."/>
            <person name="Martijn J."/>
            <person name="Lind A.E."/>
            <person name="van Eijk R."/>
            <person name="Schleper C."/>
            <person name="Guy L."/>
            <person name="Ettema T.J."/>
        </authorList>
    </citation>
    <scope>NUCLEOTIDE SEQUENCE</scope>
</reference>
<dbReference type="EMBL" id="LAZR01000231">
    <property type="protein sequence ID" value="KKN80386.1"/>
    <property type="molecule type" value="Genomic_DNA"/>
</dbReference>
<name>A0A0F9W407_9ZZZZ</name>
<evidence type="ECO:0000256" key="1">
    <source>
        <dbReference type="SAM" id="MobiDB-lite"/>
    </source>
</evidence>
<evidence type="ECO:0000313" key="2">
    <source>
        <dbReference type="EMBL" id="KKN80386.1"/>
    </source>
</evidence>
<accession>A0A0F9W407</accession>
<comment type="caution">
    <text evidence="2">The sequence shown here is derived from an EMBL/GenBank/DDBJ whole genome shotgun (WGS) entry which is preliminary data.</text>
</comment>